<dbReference type="EMBL" id="LYPB01000076">
    <property type="protein sequence ID" value="OAS16487.1"/>
    <property type="molecule type" value="Genomic_DNA"/>
</dbReference>
<gene>
    <name evidence="9" type="ORF">A8708_21025</name>
</gene>
<evidence type="ECO:0000313" key="10">
    <source>
        <dbReference type="Proteomes" id="UP000078454"/>
    </source>
</evidence>
<protein>
    <submittedName>
        <fullName evidence="9">Uncharacterized protein</fullName>
    </submittedName>
</protein>
<dbReference type="Proteomes" id="UP000078454">
    <property type="component" value="Unassembled WGS sequence"/>
</dbReference>
<dbReference type="PANTHER" id="PTHR34975:SF2">
    <property type="entry name" value="SPORE GERMINATION PROTEIN A2"/>
    <property type="match status" value="1"/>
</dbReference>
<evidence type="ECO:0000256" key="8">
    <source>
        <dbReference type="SAM" id="Phobius"/>
    </source>
</evidence>
<feature type="transmembrane region" description="Helical" evidence="8">
    <location>
        <begin position="336"/>
        <end position="354"/>
    </location>
</feature>
<sequence length="366" mass="41339">MESTEKISGNQLCLLVFSFIAPTLILVVPSLMEKISRQDAWMTIFPAYLIGALQVWIMIVLSKRYPGLSIIQYSSRILGKFFGKLVGFYLLYYWVNFDFIILNQHIQFINSIFLMRTPSIVVSLTLAILCGIAVYMGIESIARCNEYLSYLIFVLLIPLLLLMIAVSDPQLLRPVLSKGIRPVLQGSIFPIAYLGQFMVLGWFLPYLNQPKKAAKASFISLSIISGLFCITVLPLIMIFGPLTRKLAFPVLSVIQYIGIKGSFERLEAVAVAIWVMGCFIKVSLTFFIICLTIAHLFEIKSYRTFLVPIVILSVIGSVFVFDNYSTDLNSYLRDTYPSFAFSTHLLIPLSLLLVDTIKKRWTKSAP</sequence>
<name>A0A198A5S6_9BACL</name>
<dbReference type="NCBIfam" id="TIGR00912">
    <property type="entry name" value="2A0309"/>
    <property type="match status" value="1"/>
</dbReference>
<dbReference type="RefSeq" id="WP_068667544.1">
    <property type="nucleotide sequence ID" value="NZ_LYPB01000076.1"/>
</dbReference>
<keyword evidence="6 8" id="KW-1133">Transmembrane helix</keyword>
<evidence type="ECO:0000256" key="3">
    <source>
        <dbReference type="ARBA" id="ARBA00022448"/>
    </source>
</evidence>
<feature type="transmembrane region" description="Helical" evidence="8">
    <location>
        <begin position="113"/>
        <end position="135"/>
    </location>
</feature>
<feature type="transmembrane region" description="Helical" evidence="8">
    <location>
        <begin position="271"/>
        <end position="293"/>
    </location>
</feature>
<evidence type="ECO:0000256" key="7">
    <source>
        <dbReference type="ARBA" id="ARBA00023136"/>
    </source>
</evidence>
<feature type="transmembrane region" description="Helical" evidence="8">
    <location>
        <begin position="44"/>
        <end position="61"/>
    </location>
</feature>
<dbReference type="PANTHER" id="PTHR34975">
    <property type="entry name" value="SPORE GERMINATION PROTEIN A2"/>
    <property type="match status" value="1"/>
</dbReference>
<feature type="transmembrane region" description="Helical" evidence="8">
    <location>
        <begin position="305"/>
        <end position="324"/>
    </location>
</feature>
<feature type="transmembrane region" description="Helical" evidence="8">
    <location>
        <begin position="147"/>
        <end position="167"/>
    </location>
</feature>
<comment type="subcellular location">
    <subcellularLocation>
        <location evidence="1">Membrane</location>
        <topology evidence="1">Multi-pass membrane protein</topology>
    </subcellularLocation>
</comment>
<dbReference type="Pfam" id="PF03845">
    <property type="entry name" value="Spore_permease"/>
    <property type="match status" value="1"/>
</dbReference>
<dbReference type="STRING" id="1850517.A8708_21025"/>
<accession>A0A198A5S6</accession>
<comment type="caution">
    <text evidence="9">The sequence shown here is derived from an EMBL/GenBank/DDBJ whole genome shotgun (WGS) entry which is preliminary data.</text>
</comment>
<dbReference type="GO" id="GO:0009847">
    <property type="term" value="P:spore germination"/>
    <property type="evidence" value="ECO:0007669"/>
    <property type="project" value="InterPro"/>
</dbReference>
<keyword evidence="5 8" id="KW-0812">Transmembrane</keyword>
<reference evidence="9 10" key="1">
    <citation type="submission" date="2016-05" db="EMBL/GenBank/DDBJ databases">
        <title>Paenibacillus sp. 1ZS3-15 nov., isolated from the rhizosphere soil.</title>
        <authorList>
            <person name="Zhang X.X."/>
            <person name="Zhang J."/>
        </authorList>
    </citation>
    <scope>NUCLEOTIDE SEQUENCE [LARGE SCALE GENOMIC DNA]</scope>
    <source>
        <strain evidence="9 10">1ZS3-15</strain>
    </source>
</reference>
<feature type="transmembrane region" description="Helical" evidence="8">
    <location>
        <begin position="12"/>
        <end position="32"/>
    </location>
</feature>
<keyword evidence="7 8" id="KW-0472">Membrane</keyword>
<evidence type="ECO:0000256" key="1">
    <source>
        <dbReference type="ARBA" id="ARBA00004141"/>
    </source>
</evidence>
<organism evidence="9 10">
    <name type="scientific">Paenibacillus oryzisoli</name>
    <dbReference type="NCBI Taxonomy" id="1850517"/>
    <lineage>
        <taxon>Bacteria</taxon>
        <taxon>Bacillati</taxon>
        <taxon>Bacillota</taxon>
        <taxon>Bacilli</taxon>
        <taxon>Bacillales</taxon>
        <taxon>Paenibacillaceae</taxon>
        <taxon>Paenibacillus</taxon>
    </lineage>
</organism>
<feature type="transmembrane region" description="Helical" evidence="8">
    <location>
        <begin position="81"/>
        <end position="101"/>
    </location>
</feature>
<dbReference type="GO" id="GO:0016020">
    <property type="term" value="C:membrane"/>
    <property type="evidence" value="ECO:0007669"/>
    <property type="project" value="UniProtKB-SubCell"/>
</dbReference>
<evidence type="ECO:0000256" key="6">
    <source>
        <dbReference type="ARBA" id="ARBA00022989"/>
    </source>
</evidence>
<evidence type="ECO:0000256" key="5">
    <source>
        <dbReference type="ARBA" id="ARBA00022692"/>
    </source>
</evidence>
<feature type="transmembrane region" description="Helical" evidence="8">
    <location>
        <begin position="187"/>
        <end position="206"/>
    </location>
</feature>
<keyword evidence="4" id="KW-0309">Germination</keyword>
<evidence type="ECO:0000256" key="2">
    <source>
        <dbReference type="ARBA" id="ARBA00007998"/>
    </source>
</evidence>
<dbReference type="OrthoDB" id="1675410at2"/>
<comment type="similarity">
    <text evidence="2">Belongs to the amino acid-polyamine-organocation (APC) superfamily. Spore germination protein (SGP) (TC 2.A.3.9) family.</text>
</comment>
<evidence type="ECO:0000313" key="9">
    <source>
        <dbReference type="EMBL" id="OAS16487.1"/>
    </source>
</evidence>
<keyword evidence="3" id="KW-0813">Transport</keyword>
<evidence type="ECO:0000256" key="4">
    <source>
        <dbReference type="ARBA" id="ARBA00022544"/>
    </source>
</evidence>
<proteinExistence type="inferred from homology"/>
<dbReference type="InterPro" id="IPR004761">
    <property type="entry name" value="Spore_GerAB"/>
</dbReference>
<keyword evidence="10" id="KW-1185">Reference proteome</keyword>
<dbReference type="AlphaFoldDB" id="A0A198A5S6"/>
<feature type="transmembrane region" description="Helical" evidence="8">
    <location>
        <begin position="218"/>
        <end position="239"/>
    </location>
</feature>